<dbReference type="SMART" id="SM00345">
    <property type="entry name" value="HTH_GNTR"/>
    <property type="match status" value="1"/>
</dbReference>
<name>A0ABW4L9S6_9MICO</name>
<dbReference type="SMART" id="SM00866">
    <property type="entry name" value="UTRA"/>
    <property type="match status" value="1"/>
</dbReference>
<dbReference type="InterPro" id="IPR036388">
    <property type="entry name" value="WH-like_DNA-bd_sf"/>
</dbReference>
<dbReference type="InterPro" id="IPR050679">
    <property type="entry name" value="Bact_HTH_transcr_reg"/>
</dbReference>
<dbReference type="SUPFAM" id="SSF64288">
    <property type="entry name" value="Chorismate lyase-like"/>
    <property type="match status" value="1"/>
</dbReference>
<accession>A0ABW4L9S6</accession>
<evidence type="ECO:0000313" key="6">
    <source>
        <dbReference type="Proteomes" id="UP001597277"/>
    </source>
</evidence>
<evidence type="ECO:0000259" key="4">
    <source>
        <dbReference type="PROSITE" id="PS50949"/>
    </source>
</evidence>
<dbReference type="InterPro" id="IPR000524">
    <property type="entry name" value="Tscrpt_reg_HTH_GntR"/>
</dbReference>
<keyword evidence="6" id="KW-1185">Reference proteome</keyword>
<dbReference type="PANTHER" id="PTHR44846:SF1">
    <property type="entry name" value="MANNOSYL-D-GLYCERATE TRANSPORT_METABOLISM SYSTEM REPRESSOR MNGR-RELATED"/>
    <property type="match status" value="1"/>
</dbReference>
<dbReference type="PROSITE" id="PS50949">
    <property type="entry name" value="HTH_GNTR"/>
    <property type="match status" value="1"/>
</dbReference>
<dbReference type="PANTHER" id="PTHR44846">
    <property type="entry name" value="MANNOSYL-D-GLYCERATE TRANSPORT/METABOLISM SYSTEM REPRESSOR MNGR-RELATED"/>
    <property type="match status" value="1"/>
</dbReference>
<proteinExistence type="predicted"/>
<dbReference type="Pfam" id="PF07702">
    <property type="entry name" value="UTRA"/>
    <property type="match status" value="1"/>
</dbReference>
<keyword evidence="3" id="KW-0804">Transcription</keyword>
<comment type="caution">
    <text evidence="5">The sequence shown here is derived from an EMBL/GenBank/DDBJ whole genome shotgun (WGS) entry which is preliminary data.</text>
</comment>
<keyword evidence="2" id="KW-0238">DNA-binding</keyword>
<feature type="domain" description="HTH gntR-type" evidence="4">
    <location>
        <begin position="1"/>
        <end position="69"/>
    </location>
</feature>
<reference evidence="6" key="1">
    <citation type="journal article" date="2019" name="Int. J. Syst. Evol. Microbiol.">
        <title>The Global Catalogue of Microorganisms (GCM) 10K type strain sequencing project: providing services to taxonomists for standard genome sequencing and annotation.</title>
        <authorList>
            <consortium name="The Broad Institute Genomics Platform"/>
            <consortium name="The Broad Institute Genome Sequencing Center for Infectious Disease"/>
            <person name="Wu L."/>
            <person name="Ma J."/>
        </authorList>
    </citation>
    <scope>NUCLEOTIDE SEQUENCE [LARGE SCALE GENOMIC DNA]</scope>
    <source>
        <strain evidence="6">JCM 17130</strain>
    </source>
</reference>
<protein>
    <submittedName>
        <fullName evidence="5">GntR family transcriptional regulator</fullName>
    </submittedName>
</protein>
<organism evidence="5 6">
    <name type="scientific">Georgenia deserti</name>
    <dbReference type="NCBI Taxonomy" id="2093781"/>
    <lineage>
        <taxon>Bacteria</taxon>
        <taxon>Bacillati</taxon>
        <taxon>Actinomycetota</taxon>
        <taxon>Actinomycetes</taxon>
        <taxon>Micrococcales</taxon>
        <taxon>Bogoriellaceae</taxon>
        <taxon>Georgenia</taxon>
    </lineage>
</organism>
<dbReference type="RefSeq" id="WP_388007760.1">
    <property type="nucleotide sequence ID" value="NZ_JBHUEE010000007.1"/>
</dbReference>
<dbReference type="EMBL" id="JBHUEE010000007">
    <property type="protein sequence ID" value="MFD1718781.1"/>
    <property type="molecule type" value="Genomic_DNA"/>
</dbReference>
<evidence type="ECO:0000256" key="2">
    <source>
        <dbReference type="ARBA" id="ARBA00023125"/>
    </source>
</evidence>
<gene>
    <name evidence="5" type="ORF">ACFSE6_13110</name>
</gene>
<dbReference type="Proteomes" id="UP001597277">
    <property type="component" value="Unassembled WGS sequence"/>
</dbReference>
<evidence type="ECO:0000256" key="3">
    <source>
        <dbReference type="ARBA" id="ARBA00023163"/>
    </source>
</evidence>
<dbReference type="CDD" id="cd07377">
    <property type="entry name" value="WHTH_GntR"/>
    <property type="match status" value="1"/>
</dbReference>
<evidence type="ECO:0000313" key="5">
    <source>
        <dbReference type="EMBL" id="MFD1718781.1"/>
    </source>
</evidence>
<dbReference type="Gene3D" id="1.10.10.10">
    <property type="entry name" value="Winged helix-like DNA-binding domain superfamily/Winged helix DNA-binding domain"/>
    <property type="match status" value="1"/>
</dbReference>
<dbReference type="Pfam" id="PF00392">
    <property type="entry name" value="GntR"/>
    <property type="match status" value="1"/>
</dbReference>
<dbReference type="Gene3D" id="3.40.1410.10">
    <property type="entry name" value="Chorismate lyase-like"/>
    <property type="match status" value="1"/>
</dbReference>
<sequence>MSDLSARDLARQLCEEYASLAPGTRVGSEHELARRFGVSRSVVRSAVDELVGRFLLRRVQGAGTYVNQRVDYLISSRHPPSLHRTVAAAGGEARTFLLDVTEAPVPDDVAAHLGCVPGTRLTRLVRLGYVDTLVANTVEEWLSAGVLEHADISLRAVESLNEVLRMGRHDPIRAWSRAAPDFPPAHVAARLDLDHAAPVWIIETVTRDGSTRAPLMYSRSWMRQDVIRLVFEFDNPVLADD</sequence>
<dbReference type="InterPro" id="IPR028978">
    <property type="entry name" value="Chorismate_lyase_/UTRA_dom_sf"/>
</dbReference>
<dbReference type="InterPro" id="IPR011663">
    <property type="entry name" value="UTRA"/>
</dbReference>
<keyword evidence="1" id="KW-0805">Transcription regulation</keyword>
<dbReference type="SUPFAM" id="SSF46785">
    <property type="entry name" value="Winged helix' DNA-binding domain"/>
    <property type="match status" value="1"/>
</dbReference>
<dbReference type="InterPro" id="IPR036390">
    <property type="entry name" value="WH_DNA-bd_sf"/>
</dbReference>
<evidence type="ECO:0000256" key="1">
    <source>
        <dbReference type="ARBA" id="ARBA00023015"/>
    </source>
</evidence>